<proteinExistence type="predicted"/>
<evidence type="ECO:0000313" key="2">
    <source>
        <dbReference type="EMBL" id="ASJ55480.1"/>
    </source>
</evidence>
<dbReference type="KEGG" id="bfm:BP422_19160"/>
<dbReference type="GO" id="GO:0016747">
    <property type="term" value="F:acyltransferase activity, transferring groups other than amino-acyl groups"/>
    <property type="evidence" value="ECO:0007669"/>
    <property type="project" value="InterPro"/>
</dbReference>
<sequence length="258" mass="29554">MDKTEVLRLFDKEMRVEITYPPLRREETDHLVRHVSPTPDDSGVVLFSRLSEENAEEVIKQELAYFSSLQQSFEWKLFDYDQPANLLERLKSHGFTVDEEEALLVLEVAQAEELQSLVIPPEIRQITDAAGIDDIMQLKEQLWGSVNAELAARLKRDLAEDPEHLLVYAAYSGDQAVSAAWMYLHEDTSFGSLWGGSTLPDFRNKGYYTALVAVRVQAAQERGYPLLMVDASPMSRPILEKKGFEFLAYSYPCFYEYK</sequence>
<name>A0A220MLM7_9BACL</name>
<dbReference type="CDD" id="cd04301">
    <property type="entry name" value="NAT_SF"/>
    <property type="match status" value="1"/>
</dbReference>
<dbReference type="Proteomes" id="UP000197781">
    <property type="component" value="Chromosome"/>
</dbReference>
<evidence type="ECO:0000259" key="1">
    <source>
        <dbReference type="PROSITE" id="PS51186"/>
    </source>
</evidence>
<dbReference type="RefSeq" id="WP_088909147.1">
    <property type="nucleotide sequence ID" value="NZ_CP018145.1"/>
</dbReference>
<keyword evidence="2" id="KW-0808">Transferase</keyword>
<dbReference type="InterPro" id="IPR016181">
    <property type="entry name" value="Acyl_CoA_acyltransferase"/>
</dbReference>
<reference evidence="2 3" key="1">
    <citation type="submission" date="2016-11" db="EMBL/GenBank/DDBJ databases">
        <authorList>
            <person name="Jaros S."/>
            <person name="Januszkiewicz K."/>
            <person name="Wedrychowicz H."/>
        </authorList>
    </citation>
    <scope>NUCLEOTIDE SEQUENCE [LARGE SCALE GENOMIC DNA]</scope>
    <source>
        <strain evidence="2 3">NF2</strain>
    </source>
</reference>
<dbReference type="InterPro" id="IPR000182">
    <property type="entry name" value="GNAT_dom"/>
</dbReference>
<evidence type="ECO:0000313" key="3">
    <source>
        <dbReference type="Proteomes" id="UP000197781"/>
    </source>
</evidence>
<dbReference type="SUPFAM" id="SSF55729">
    <property type="entry name" value="Acyl-CoA N-acyltransferases (Nat)"/>
    <property type="match status" value="1"/>
</dbReference>
<dbReference type="Pfam" id="PF13480">
    <property type="entry name" value="Acetyltransf_6"/>
    <property type="match status" value="1"/>
</dbReference>
<feature type="domain" description="N-acetyltransferase" evidence="1">
    <location>
        <begin position="121"/>
        <end position="258"/>
    </location>
</feature>
<dbReference type="EMBL" id="CP018145">
    <property type="protein sequence ID" value="ASJ55480.1"/>
    <property type="molecule type" value="Genomic_DNA"/>
</dbReference>
<dbReference type="Gene3D" id="3.40.630.30">
    <property type="match status" value="1"/>
</dbReference>
<protein>
    <submittedName>
        <fullName evidence="2">GNAT family N-acetyltransferase</fullName>
    </submittedName>
</protein>
<accession>A0A220MLM7</accession>
<dbReference type="PROSITE" id="PS51186">
    <property type="entry name" value="GNAT"/>
    <property type="match status" value="1"/>
</dbReference>
<dbReference type="InterPro" id="IPR038740">
    <property type="entry name" value="BioF2-like_GNAT_dom"/>
</dbReference>
<dbReference type="AlphaFoldDB" id="A0A220MLM7"/>
<gene>
    <name evidence="2" type="ORF">BP422_19160</name>
</gene>
<organism evidence="2 3">
    <name type="scientific">Brevibacillus formosus</name>
    <dbReference type="NCBI Taxonomy" id="54913"/>
    <lineage>
        <taxon>Bacteria</taxon>
        <taxon>Bacillati</taxon>
        <taxon>Bacillota</taxon>
        <taxon>Bacilli</taxon>
        <taxon>Bacillales</taxon>
        <taxon>Paenibacillaceae</taxon>
        <taxon>Brevibacillus</taxon>
    </lineage>
</organism>